<proteinExistence type="predicted"/>
<keyword evidence="1" id="KW-0645">Protease</keyword>
<dbReference type="OrthoDB" id="5505577at2"/>
<name>A0A2S9XC69_9BACT</name>
<evidence type="ECO:0000313" key="6">
    <source>
        <dbReference type="EMBL" id="PRP90452.1"/>
    </source>
</evidence>
<keyword evidence="3" id="KW-0378">Hydrolase</keyword>
<dbReference type="GO" id="GO:0031012">
    <property type="term" value="C:extracellular matrix"/>
    <property type="evidence" value="ECO:0007669"/>
    <property type="project" value="InterPro"/>
</dbReference>
<evidence type="ECO:0000256" key="1">
    <source>
        <dbReference type="ARBA" id="ARBA00022670"/>
    </source>
</evidence>
<protein>
    <recommendedName>
        <fullName evidence="5">Peptidase M10 metallopeptidase domain-containing protein</fullName>
    </recommendedName>
</protein>
<dbReference type="GO" id="GO:0004222">
    <property type="term" value="F:metalloendopeptidase activity"/>
    <property type="evidence" value="ECO:0007669"/>
    <property type="project" value="InterPro"/>
</dbReference>
<keyword evidence="7" id="KW-1185">Reference proteome</keyword>
<dbReference type="InterPro" id="IPR001818">
    <property type="entry name" value="Pept_M10_metallopeptidase"/>
</dbReference>
<dbReference type="GO" id="GO:0008270">
    <property type="term" value="F:zinc ion binding"/>
    <property type="evidence" value="ECO:0007669"/>
    <property type="project" value="InterPro"/>
</dbReference>
<dbReference type="EMBL" id="PVNK01000281">
    <property type="protein sequence ID" value="PRP90452.1"/>
    <property type="molecule type" value="Genomic_DNA"/>
</dbReference>
<feature type="domain" description="Peptidase M10 metallopeptidase" evidence="5">
    <location>
        <begin position="145"/>
        <end position="183"/>
    </location>
</feature>
<dbReference type="AlphaFoldDB" id="A0A2S9XC69"/>
<keyword evidence="2" id="KW-0479">Metal-binding</keyword>
<dbReference type="SUPFAM" id="SSF55486">
    <property type="entry name" value="Metalloproteases ('zincins'), catalytic domain"/>
    <property type="match status" value="1"/>
</dbReference>
<dbReference type="Proteomes" id="UP000237968">
    <property type="component" value="Unassembled WGS sequence"/>
</dbReference>
<sequence length="231" mass="26033">MLGLLTILPLVLGVQQCPSVLDPAVEPRLACFMDLTPPCPSERRYCVGLHLHLANGAEQTPAWVAAELEHAFELFGPAEVGFQVEAIDAIEPEFAVMRTREQRDAIGRARFTTGVVHVFLVAQLDDVDVPDTQIRGVHWRQRSNTDKRWIILSQIGSKVVMAHELGHFFGLPHSRYTDSIMNKRPREQPPWDERVFVPDELDIVLERRDAMFGDGSLTNQTPHSRASLVPR</sequence>
<evidence type="ECO:0000259" key="5">
    <source>
        <dbReference type="Pfam" id="PF00413"/>
    </source>
</evidence>
<reference evidence="6 7" key="1">
    <citation type="submission" date="2018-03" db="EMBL/GenBank/DDBJ databases">
        <title>Draft Genome Sequences of the Obligatory Marine Myxobacteria Enhygromyxa salina SWB005.</title>
        <authorList>
            <person name="Poehlein A."/>
            <person name="Moghaddam J.A."/>
            <person name="Harms H."/>
            <person name="Alanjari M."/>
            <person name="Koenig G.M."/>
            <person name="Daniel R."/>
            <person name="Schaeberle T.F."/>
        </authorList>
    </citation>
    <scope>NUCLEOTIDE SEQUENCE [LARGE SCALE GENOMIC DNA]</scope>
    <source>
        <strain evidence="6 7">SWB005</strain>
    </source>
</reference>
<evidence type="ECO:0000313" key="7">
    <source>
        <dbReference type="Proteomes" id="UP000237968"/>
    </source>
</evidence>
<dbReference type="Pfam" id="PF00413">
    <property type="entry name" value="Peptidase_M10"/>
    <property type="match status" value="1"/>
</dbReference>
<dbReference type="GO" id="GO:0006508">
    <property type="term" value="P:proteolysis"/>
    <property type="evidence" value="ECO:0007669"/>
    <property type="project" value="UniProtKB-KW"/>
</dbReference>
<accession>A0A2S9XC69</accession>
<comment type="caution">
    <text evidence="6">The sequence shown here is derived from an EMBL/GenBank/DDBJ whole genome shotgun (WGS) entry which is preliminary data.</text>
</comment>
<evidence type="ECO:0000256" key="3">
    <source>
        <dbReference type="ARBA" id="ARBA00022801"/>
    </source>
</evidence>
<dbReference type="InterPro" id="IPR024079">
    <property type="entry name" value="MetalloPept_cat_dom_sf"/>
</dbReference>
<keyword evidence="4" id="KW-0862">Zinc</keyword>
<dbReference type="Gene3D" id="3.40.390.10">
    <property type="entry name" value="Collagenase (Catalytic Domain)"/>
    <property type="match status" value="1"/>
</dbReference>
<gene>
    <name evidence="6" type="ORF">ENSA5_64660</name>
</gene>
<evidence type="ECO:0000256" key="4">
    <source>
        <dbReference type="ARBA" id="ARBA00022833"/>
    </source>
</evidence>
<evidence type="ECO:0000256" key="2">
    <source>
        <dbReference type="ARBA" id="ARBA00022723"/>
    </source>
</evidence>
<dbReference type="RefSeq" id="WP_106395634.1">
    <property type="nucleotide sequence ID" value="NZ_PVNK01000281.1"/>
</dbReference>
<organism evidence="6 7">
    <name type="scientific">Enhygromyxa salina</name>
    <dbReference type="NCBI Taxonomy" id="215803"/>
    <lineage>
        <taxon>Bacteria</taxon>
        <taxon>Pseudomonadati</taxon>
        <taxon>Myxococcota</taxon>
        <taxon>Polyangia</taxon>
        <taxon>Nannocystales</taxon>
        <taxon>Nannocystaceae</taxon>
        <taxon>Enhygromyxa</taxon>
    </lineage>
</organism>